<dbReference type="PANTHER" id="PTHR44688">
    <property type="entry name" value="DNA-BINDING TRANSCRIPTIONAL ACTIVATOR DEVR_DOSR"/>
    <property type="match status" value="1"/>
</dbReference>
<name>A0A318SXE6_9RHOB</name>
<reference evidence="5 6" key="1">
    <citation type="submission" date="2018-06" db="EMBL/GenBank/DDBJ databases">
        <title>Genomic Encyclopedia of Type Strains, Phase III (KMG-III): the genomes of soil and plant-associated and newly described type strains.</title>
        <authorList>
            <person name="Whitman W."/>
        </authorList>
    </citation>
    <scope>NUCLEOTIDE SEQUENCE [LARGE SCALE GENOMIC DNA]</scope>
    <source>
        <strain evidence="5 6">CECT 9025</strain>
    </source>
</reference>
<dbReference type="RefSeq" id="WP_245904665.1">
    <property type="nucleotide sequence ID" value="NZ_QJTE01000001.1"/>
</dbReference>
<dbReference type="InterPro" id="IPR000792">
    <property type="entry name" value="Tscrpt_reg_LuxR_C"/>
</dbReference>
<dbReference type="InterPro" id="IPR005143">
    <property type="entry name" value="TF_LuxR_autoind-bd_dom"/>
</dbReference>
<evidence type="ECO:0000256" key="1">
    <source>
        <dbReference type="ARBA" id="ARBA00023015"/>
    </source>
</evidence>
<accession>A0A318SXE6</accession>
<sequence length="257" mass="28921">MTGLDEAGLTRHLHALTQARRTAEVWDLHAACMKRYGFDRLLYGFTRYRMDASLGNPDDWVVLTTHEPGYVDGFLRNELYRQAPMVHWAMANDGACSWSRLAQWEQDGSLSAEERKVLEFNRRMGVSAGYTISFAPWSQRSKGAIALTARPEITQAEVDAVWERHGETLMVLNTVVHLKLLTLPHGSRRLTARQREVLEWVGDGKTTQDIAALMALTPATIEKHLRLAREALDAETTAQALLKAAYSNQIFVLEAEG</sequence>
<keyword evidence="2" id="KW-0238">DNA-binding</keyword>
<dbReference type="InterPro" id="IPR036388">
    <property type="entry name" value="WH-like_DNA-bd_sf"/>
</dbReference>
<proteinExistence type="predicted"/>
<evidence type="ECO:0000256" key="2">
    <source>
        <dbReference type="ARBA" id="ARBA00023125"/>
    </source>
</evidence>
<evidence type="ECO:0000313" key="6">
    <source>
        <dbReference type="Proteomes" id="UP000248311"/>
    </source>
</evidence>
<evidence type="ECO:0000313" key="5">
    <source>
        <dbReference type="EMBL" id="PYE86102.1"/>
    </source>
</evidence>
<keyword evidence="6" id="KW-1185">Reference proteome</keyword>
<evidence type="ECO:0000256" key="3">
    <source>
        <dbReference type="ARBA" id="ARBA00023163"/>
    </source>
</evidence>
<dbReference type="CDD" id="cd06170">
    <property type="entry name" value="LuxR_C_like"/>
    <property type="match status" value="1"/>
</dbReference>
<dbReference type="Pfam" id="PF03472">
    <property type="entry name" value="Autoind_bind"/>
    <property type="match status" value="1"/>
</dbReference>
<dbReference type="PANTHER" id="PTHR44688:SF16">
    <property type="entry name" value="DNA-BINDING TRANSCRIPTIONAL ACTIVATOR DEVR_DOSR"/>
    <property type="match status" value="1"/>
</dbReference>
<dbReference type="Gene3D" id="3.30.450.80">
    <property type="entry name" value="Transcription factor LuxR-like, autoinducer-binding domain"/>
    <property type="match status" value="1"/>
</dbReference>
<dbReference type="GO" id="GO:0003677">
    <property type="term" value="F:DNA binding"/>
    <property type="evidence" value="ECO:0007669"/>
    <property type="project" value="UniProtKB-KW"/>
</dbReference>
<dbReference type="Gene3D" id="1.10.10.10">
    <property type="entry name" value="Winged helix-like DNA-binding domain superfamily/Winged helix DNA-binding domain"/>
    <property type="match status" value="1"/>
</dbReference>
<dbReference type="InterPro" id="IPR036693">
    <property type="entry name" value="TF_LuxR_autoind-bd_dom_sf"/>
</dbReference>
<dbReference type="SMART" id="SM00421">
    <property type="entry name" value="HTH_LUXR"/>
    <property type="match status" value="1"/>
</dbReference>
<dbReference type="InterPro" id="IPR016032">
    <property type="entry name" value="Sig_transdc_resp-reg_C-effctor"/>
</dbReference>
<dbReference type="AlphaFoldDB" id="A0A318SXE6"/>
<comment type="caution">
    <text evidence="5">The sequence shown here is derived from an EMBL/GenBank/DDBJ whole genome shotgun (WGS) entry which is preliminary data.</text>
</comment>
<dbReference type="GO" id="GO:0006355">
    <property type="term" value="P:regulation of DNA-templated transcription"/>
    <property type="evidence" value="ECO:0007669"/>
    <property type="project" value="InterPro"/>
</dbReference>
<feature type="domain" description="HTH luxR-type" evidence="4">
    <location>
        <begin position="183"/>
        <end position="248"/>
    </location>
</feature>
<dbReference type="SUPFAM" id="SSF75516">
    <property type="entry name" value="Pheromone-binding domain of LuxR-like quorum-sensing transcription factors"/>
    <property type="match status" value="1"/>
</dbReference>
<keyword evidence="3" id="KW-0804">Transcription</keyword>
<gene>
    <name evidence="5" type="ORF">DFP88_101778</name>
</gene>
<evidence type="ECO:0000259" key="4">
    <source>
        <dbReference type="PROSITE" id="PS50043"/>
    </source>
</evidence>
<dbReference type="PROSITE" id="PS50043">
    <property type="entry name" value="HTH_LUXR_2"/>
    <property type="match status" value="1"/>
</dbReference>
<dbReference type="SUPFAM" id="SSF46894">
    <property type="entry name" value="C-terminal effector domain of the bipartite response regulators"/>
    <property type="match status" value="1"/>
</dbReference>
<dbReference type="EMBL" id="QJTE01000001">
    <property type="protein sequence ID" value="PYE86102.1"/>
    <property type="molecule type" value="Genomic_DNA"/>
</dbReference>
<dbReference type="Pfam" id="PF00196">
    <property type="entry name" value="GerE"/>
    <property type="match status" value="1"/>
</dbReference>
<organism evidence="5 6">
    <name type="scientific">Pseudoroseicyclus aestuarii</name>
    <dbReference type="NCBI Taxonomy" id="1795041"/>
    <lineage>
        <taxon>Bacteria</taxon>
        <taxon>Pseudomonadati</taxon>
        <taxon>Pseudomonadota</taxon>
        <taxon>Alphaproteobacteria</taxon>
        <taxon>Rhodobacterales</taxon>
        <taxon>Paracoccaceae</taxon>
        <taxon>Pseudoroseicyclus</taxon>
    </lineage>
</organism>
<protein>
    <submittedName>
        <fullName evidence="5">LuxR family transcriptional regulator</fullName>
    </submittedName>
</protein>
<dbReference type="PRINTS" id="PR00038">
    <property type="entry name" value="HTHLUXR"/>
</dbReference>
<keyword evidence="1" id="KW-0805">Transcription regulation</keyword>
<dbReference type="Proteomes" id="UP000248311">
    <property type="component" value="Unassembled WGS sequence"/>
</dbReference>